<dbReference type="PANTHER" id="PTHR43179:SF7">
    <property type="entry name" value="RHAMNOSYLTRANSFERASE WBBL"/>
    <property type="match status" value="1"/>
</dbReference>
<name>A0A6M0JXR0_9GAMM</name>
<feature type="region of interest" description="Disordered" evidence="1">
    <location>
        <begin position="744"/>
        <end position="801"/>
    </location>
</feature>
<feature type="compositionally biased region" description="Low complexity" evidence="1">
    <location>
        <begin position="789"/>
        <end position="801"/>
    </location>
</feature>
<feature type="region of interest" description="Disordered" evidence="1">
    <location>
        <begin position="459"/>
        <end position="482"/>
    </location>
</feature>
<accession>A0A6M0JXR0</accession>
<dbReference type="GO" id="GO:0016757">
    <property type="term" value="F:glycosyltransferase activity"/>
    <property type="evidence" value="ECO:0007669"/>
    <property type="project" value="InterPro"/>
</dbReference>
<gene>
    <name evidence="4" type="ORF">G3446_04350</name>
</gene>
<dbReference type="SUPFAM" id="SSF53756">
    <property type="entry name" value="UDP-Glycosyltransferase/glycogen phosphorylase"/>
    <property type="match status" value="2"/>
</dbReference>
<evidence type="ECO:0000313" key="4">
    <source>
        <dbReference type="EMBL" id="NEV61137.1"/>
    </source>
</evidence>
<dbReference type="Proteomes" id="UP000483379">
    <property type="component" value="Unassembled WGS sequence"/>
</dbReference>
<comment type="caution">
    <text evidence="4">The sequence shown here is derived from an EMBL/GenBank/DDBJ whole genome shotgun (WGS) entry which is preliminary data.</text>
</comment>
<evidence type="ECO:0000259" key="3">
    <source>
        <dbReference type="Pfam" id="PF00535"/>
    </source>
</evidence>
<proteinExistence type="predicted"/>
<feature type="domain" description="Glycosyltransferase 2-like" evidence="3">
    <location>
        <begin position="582"/>
        <end position="719"/>
    </location>
</feature>
<dbReference type="InterPro" id="IPR029044">
    <property type="entry name" value="Nucleotide-diphossugar_trans"/>
</dbReference>
<dbReference type="Pfam" id="PF00535">
    <property type="entry name" value="Glycos_transf_2"/>
    <property type="match status" value="1"/>
</dbReference>
<dbReference type="Pfam" id="PF00534">
    <property type="entry name" value="Glycos_transf_1"/>
    <property type="match status" value="1"/>
</dbReference>
<keyword evidence="4" id="KW-0808">Transferase</keyword>
<feature type="domain" description="Glycosyl transferase family 1" evidence="2">
    <location>
        <begin position="299"/>
        <end position="436"/>
    </location>
</feature>
<protein>
    <submittedName>
        <fullName evidence="4">Glycosyltransferase</fullName>
    </submittedName>
</protein>
<evidence type="ECO:0000256" key="1">
    <source>
        <dbReference type="SAM" id="MobiDB-lite"/>
    </source>
</evidence>
<evidence type="ECO:0000259" key="2">
    <source>
        <dbReference type="Pfam" id="PF00534"/>
    </source>
</evidence>
<dbReference type="Gene3D" id="3.40.50.2000">
    <property type="entry name" value="Glycogen Phosphorylase B"/>
    <property type="match status" value="2"/>
</dbReference>
<keyword evidence="5" id="KW-1185">Reference proteome</keyword>
<feature type="compositionally biased region" description="Pro residues" evidence="1">
    <location>
        <begin position="1311"/>
        <end position="1330"/>
    </location>
</feature>
<dbReference type="EMBL" id="JAAIJQ010000008">
    <property type="protein sequence ID" value="NEV61137.1"/>
    <property type="molecule type" value="Genomic_DNA"/>
</dbReference>
<organism evidence="4 5">
    <name type="scientific">Thiorhodococcus minor</name>
    <dbReference type="NCBI Taxonomy" id="57489"/>
    <lineage>
        <taxon>Bacteria</taxon>
        <taxon>Pseudomonadati</taxon>
        <taxon>Pseudomonadota</taxon>
        <taxon>Gammaproteobacteria</taxon>
        <taxon>Chromatiales</taxon>
        <taxon>Chromatiaceae</taxon>
        <taxon>Thiorhodococcus</taxon>
    </lineage>
</organism>
<dbReference type="SUPFAM" id="SSF53448">
    <property type="entry name" value="Nucleotide-diphospho-sugar transferases"/>
    <property type="match status" value="1"/>
</dbReference>
<dbReference type="Gene3D" id="3.90.550.10">
    <property type="entry name" value="Spore Coat Polysaccharide Biosynthesis Protein SpsA, Chain A"/>
    <property type="match status" value="1"/>
</dbReference>
<dbReference type="RefSeq" id="WP_164451181.1">
    <property type="nucleotide sequence ID" value="NZ_JAAIJQ010000008.1"/>
</dbReference>
<reference evidence="4 5" key="1">
    <citation type="submission" date="2020-02" db="EMBL/GenBank/DDBJ databases">
        <title>Genome sequences of Thiorhodococcus mannitoliphagus and Thiorhodococcus minor, purple sulfur photosynthetic bacteria in the gammaproteobacterial family, Chromatiaceae.</title>
        <authorList>
            <person name="Aviles F.A."/>
            <person name="Meyer T.E."/>
            <person name="Kyndt J.A."/>
        </authorList>
    </citation>
    <scope>NUCLEOTIDE SEQUENCE [LARGE SCALE GENOMIC DNA]</scope>
    <source>
        <strain evidence="4 5">DSM 11518</strain>
    </source>
</reference>
<dbReference type="InterPro" id="IPR001296">
    <property type="entry name" value="Glyco_trans_1"/>
</dbReference>
<sequence>MPTPPTALQQGNAALRAGQYPEAIRHYALGLLDEDTPSHLGSITHQHAQNLLLARKRCRRQRQAQLQAGGKLQVVVSCWSLSENPAGRAYTLASLYQDLAEHPDQQDQPSEAQLPAPGIEHVSLIGSLFARRGRQLWAPLRELAEQGPIPIHSLLVEDERTFMSQAIDLVSVHPADLVHLCKPRWPNILFGLLYKLLWDARVLVDIDDDELAFVQGKPLPDLATHSAEQVLEHWLQRYDGLPDWTNLPGRPWTELSMSLCHAFDGLSVANRALQQRHGGTIIRHARDLAQFRPSAERRRRARAHWQIAPEQQVVLFLGTPRRHKGLLETAQALASLSEAAPNLLFLIAGRFPASEQALRAALEAEQARGRLALRLLDDQPFAAIPDLLAAADIAIFLQDPDSAAARAQTPAKLSDALAMGLTVLAEPTPGLADLAEQCAFIPVSRETLATTLRAHLANRAAPSSATAPQSAPASASQPQPHPVFQRELSLQVNRQRLQRLIAAARTAAPGKAQPLASAARAAPDPTPAAAHAAYLASSRTLGYPAAADNTAQLLERLSALPALDPLRRALQQAPPSERKGVSVIILSLNGAELLGRLLVSFLATNSHQPVELIIVDHGALDDPEDQTAAVIARHQAPSSQPAPQAAGPTPIWHLRRGRNHSFSDSCNLAAALARYPNLLFLNNDIRYTADALPAALHRLQDPSIGAVGIRLDDDPERLPPGQTPSVQHLGIEFVWSDERGYHQPRQIRHPDSRAYNAEQTQGRARHVGALPTNGTSRDYVSSHSHNDHQATTSAAETTSTPQPAVTGAFLLCRRDDFDRLGGFSSAYDYGLEDIDFCLRLQRELDKRSECLIGLALRHGHMTTRNRDKAQTKARIQRNHQQFKARWAAHTKVLASQPPTTAPAPSLNLLFVLPQAADSNNGYHVQLHAANLQAQGVACILAVPDKDHQPLSSANPATALIGPRSRPSVRICSYTDALQGLPSALFANGCGPDLIYAWTPREQVRRCVDALCQRYHCPYLVHLEDNEEHLTEVAVGRPFAELERLPTAELDRLIPGHRYHPRHGHRLLEQAAGVTVIVDPLARFNTAGRPLLRLGAPVDERLFYPRPLNHALRRAHQIPESHWVLVYTGNVHAANQAEVAELYHAVQQLNRQGHPTSLLRTGLNKKGTEDLIRPAPQVLELGWVPREQLPAILAAADVLVQPGSPGVFNDQRLPSKLPESFAVGRPVVLSRSHLGLRAVHCRHAFVLNDATAAPIADAVRTIMQDPALKARLATGARDFYQQALRERGEHLYNFLCALANRQSAASASPNAGAPPPAWPPPLDDPPTPARW</sequence>
<feature type="region of interest" description="Disordered" evidence="1">
    <location>
        <begin position="1304"/>
        <end position="1330"/>
    </location>
</feature>
<dbReference type="PANTHER" id="PTHR43179">
    <property type="entry name" value="RHAMNOSYLTRANSFERASE WBBL"/>
    <property type="match status" value="1"/>
</dbReference>
<evidence type="ECO:0000313" key="5">
    <source>
        <dbReference type="Proteomes" id="UP000483379"/>
    </source>
</evidence>
<feature type="compositionally biased region" description="Low complexity" evidence="1">
    <location>
        <begin position="460"/>
        <end position="478"/>
    </location>
</feature>
<feature type="compositionally biased region" description="Polar residues" evidence="1">
    <location>
        <begin position="772"/>
        <end position="783"/>
    </location>
</feature>
<dbReference type="InterPro" id="IPR001173">
    <property type="entry name" value="Glyco_trans_2-like"/>
</dbReference>
<dbReference type="Pfam" id="PF13692">
    <property type="entry name" value="Glyco_trans_1_4"/>
    <property type="match status" value="1"/>
</dbReference>